<dbReference type="AlphaFoldDB" id="A0A370N375"/>
<accession>A0A370N375</accession>
<feature type="region of interest" description="Disordered" evidence="1">
    <location>
        <begin position="1"/>
        <end position="25"/>
    </location>
</feature>
<protein>
    <submittedName>
        <fullName evidence="2">Uncharacterized protein</fullName>
    </submittedName>
</protein>
<evidence type="ECO:0000313" key="2">
    <source>
        <dbReference type="EMBL" id="RDJ99974.1"/>
    </source>
</evidence>
<dbReference type="EMBL" id="QHKS01000018">
    <property type="protein sequence ID" value="RDJ99974.1"/>
    <property type="molecule type" value="Genomic_DNA"/>
</dbReference>
<feature type="region of interest" description="Disordered" evidence="1">
    <location>
        <begin position="43"/>
        <end position="66"/>
    </location>
</feature>
<organism evidence="2 3">
    <name type="scientific">Paraburkholderia lacunae</name>
    <dbReference type="NCBI Taxonomy" id="2211104"/>
    <lineage>
        <taxon>Bacteria</taxon>
        <taxon>Pseudomonadati</taxon>
        <taxon>Pseudomonadota</taxon>
        <taxon>Betaproteobacteria</taxon>
        <taxon>Burkholderiales</taxon>
        <taxon>Burkholderiaceae</taxon>
        <taxon>Paraburkholderia</taxon>
    </lineage>
</organism>
<evidence type="ECO:0000256" key="1">
    <source>
        <dbReference type="SAM" id="MobiDB-lite"/>
    </source>
</evidence>
<comment type="caution">
    <text evidence="2">The sequence shown here is derived from an EMBL/GenBank/DDBJ whole genome shotgun (WGS) entry which is preliminary data.</text>
</comment>
<feature type="compositionally biased region" description="Basic and acidic residues" evidence="1">
    <location>
        <begin position="1"/>
        <end position="13"/>
    </location>
</feature>
<gene>
    <name evidence="2" type="ORF">DLM46_24990</name>
</gene>
<reference evidence="3" key="1">
    <citation type="submission" date="2018-05" db="EMBL/GenBank/DDBJ databases">
        <authorList>
            <person name="Feng T."/>
        </authorList>
    </citation>
    <scope>NUCLEOTIDE SEQUENCE [LARGE SCALE GENOMIC DNA]</scope>
    <source>
        <strain evidence="3">S27</strain>
    </source>
</reference>
<name>A0A370N375_9BURK</name>
<sequence>MVGRDGRFGKRDNAGVLAHSSPGGAFSASLSVLEKRAARIGKTRAAAKSNIIPARPSRAARRRARS</sequence>
<keyword evidence="3" id="KW-1185">Reference proteome</keyword>
<proteinExistence type="predicted"/>
<evidence type="ECO:0000313" key="3">
    <source>
        <dbReference type="Proteomes" id="UP000254875"/>
    </source>
</evidence>
<dbReference type="Proteomes" id="UP000254875">
    <property type="component" value="Unassembled WGS sequence"/>
</dbReference>